<accession>A0A2K3DLY4</accession>
<evidence type="ECO:0000256" key="1">
    <source>
        <dbReference type="ARBA" id="ARBA00022527"/>
    </source>
</evidence>
<dbReference type="Gramene" id="PNW81547">
    <property type="protein sequence ID" value="PNW81547"/>
    <property type="gene ID" value="CHLRE_06g251050v5"/>
</dbReference>
<dbReference type="PROSITE" id="PS00107">
    <property type="entry name" value="PROTEIN_KINASE_ATP"/>
    <property type="match status" value="1"/>
</dbReference>
<dbReference type="Pfam" id="PF13426">
    <property type="entry name" value="PAS_9"/>
    <property type="match status" value="2"/>
</dbReference>
<evidence type="ECO:0000259" key="10">
    <source>
        <dbReference type="PROSITE" id="PS50011"/>
    </source>
</evidence>
<proteinExistence type="predicted"/>
<dbReference type="InterPro" id="IPR035965">
    <property type="entry name" value="PAS-like_dom_sf"/>
</dbReference>
<dbReference type="RefSeq" id="XP_001696656.2">
    <property type="nucleotide sequence ID" value="XM_001696604.2"/>
</dbReference>
<dbReference type="PANTHER" id="PTHR24346">
    <property type="entry name" value="MAP/MICROTUBULE AFFINITY-REGULATING KINASE"/>
    <property type="match status" value="1"/>
</dbReference>
<evidence type="ECO:0008006" key="14">
    <source>
        <dbReference type="Google" id="ProtNLM"/>
    </source>
</evidence>
<dbReference type="EMBL" id="CM008967">
    <property type="protein sequence ID" value="PNW81547.1"/>
    <property type="molecule type" value="Genomic_DNA"/>
</dbReference>
<feature type="compositionally biased region" description="Basic and acidic residues" evidence="9">
    <location>
        <begin position="966"/>
        <end position="975"/>
    </location>
</feature>
<keyword evidence="7 8" id="KW-0067">ATP-binding</keyword>
<gene>
    <name evidence="12" type="ORF">CHLRE_06g251050v5</name>
</gene>
<dbReference type="GO" id="GO:0009882">
    <property type="term" value="F:blue light photoreceptor activity"/>
    <property type="evidence" value="ECO:0007669"/>
    <property type="project" value="UniProtKB-ARBA"/>
</dbReference>
<dbReference type="OrthoDB" id="193931at2759"/>
<evidence type="ECO:0000313" key="12">
    <source>
        <dbReference type="EMBL" id="PNW81547.1"/>
    </source>
</evidence>
<organism evidence="12 13">
    <name type="scientific">Chlamydomonas reinhardtii</name>
    <name type="common">Chlamydomonas smithii</name>
    <dbReference type="NCBI Taxonomy" id="3055"/>
    <lineage>
        <taxon>Eukaryota</taxon>
        <taxon>Viridiplantae</taxon>
        <taxon>Chlorophyta</taxon>
        <taxon>core chlorophytes</taxon>
        <taxon>Chlorophyceae</taxon>
        <taxon>CS clade</taxon>
        <taxon>Chlamydomonadales</taxon>
        <taxon>Chlamydomonadaceae</taxon>
        <taxon>Chlamydomonas</taxon>
    </lineage>
</organism>
<dbReference type="CDD" id="cd14003">
    <property type="entry name" value="STKc_AMPK-like"/>
    <property type="match status" value="1"/>
</dbReference>
<evidence type="ECO:0000256" key="3">
    <source>
        <dbReference type="ARBA" id="ARBA00022606"/>
    </source>
</evidence>
<evidence type="ECO:0000256" key="2">
    <source>
        <dbReference type="ARBA" id="ARBA00022543"/>
    </source>
</evidence>
<dbReference type="PANTHER" id="PTHR24346:SF82">
    <property type="entry name" value="KP78A-RELATED"/>
    <property type="match status" value="1"/>
</dbReference>
<evidence type="ECO:0000256" key="6">
    <source>
        <dbReference type="ARBA" id="ARBA00022777"/>
    </source>
</evidence>
<keyword evidence="2" id="KW-0600">Photoreceptor protein</keyword>
<dbReference type="PROSITE" id="PS50113">
    <property type="entry name" value="PAC"/>
    <property type="match status" value="1"/>
</dbReference>
<dbReference type="InterPro" id="IPR000700">
    <property type="entry name" value="PAS-assoc_C"/>
</dbReference>
<dbReference type="InterPro" id="IPR011009">
    <property type="entry name" value="Kinase-like_dom_sf"/>
</dbReference>
<dbReference type="Proteomes" id="UP000006906">
    <property type="component" value="Chromosome 6"/>
</dbReference>
<dbReference type="GO" id="GO:0005737">
    <property type="term" value="C:cytoplasm"/>
    <property type="evidence" value="ECO:0000318"/>
    <property type="project" value="GO_Central"/>
</dbReference>
<dbReference type="SMR" id="A0A2K3DLY4"/>
<feature type="compositionally biased region" description="Gly residues" evidence="9">
    <location>
        <begin position="984"/>
        <end position="997"/>
    </location>
</feature>
<evidence type="ECO:0000256" key="8">
    <source>
        <dbReference type="PROSITE-ProRule" id="PRU10141"/>
    </source>
</evidence>
<evidence type="ECO:0000256" key="5">
    <source>
        <dbReference type="ARBA" id="ARBA00022741"/>
    </source>
</evidence>
<dbReference type="GO" id="GO:0035556">
    <property type="term" value="P:intracellular signal transduction"/>
    <property type="evidence" value="ECO:0000318"/>
    <property type="project" value="GO_Central"/>
</dbReference>
<evidence type="ECO:0000256" key="9">
    <source>
        <dbReference type="SAM" id="MobiDB-lite"/>
    </source>
</evidence>
<evidence type="ECO:0000256" key="4">
    <source>
        <dbReference type="ARBA" id="ARBA00022679"/>
    </source>
</evidence>
<evidence type="ECO:0000256" key="7">
    <source>
        <dbReference type="ARBA" id="ARBA00022840"/>
    </source>
</evidence>
<feature type="domain" description="PAC" evidence="11">
    <location>
        <begin position="128"/>
        <end position="181"/>
    </location>
</feature>
<feature type="binding site" evidence="8">
    <location>
        <position position="442"/>
    </location>
    <ligand>
        <name>ATP</name>
        <dbReference type="ChEBI" id="CHEBI:30616"/>
    </ligand>
</feature>
<dbReference type="STRING" id="3055.A0A2K3DLY4"/>
<feature type="compositionally biased region" description="Basic residues" evidence="9">
    <location>
        <begin position="1"/>
        <end position="10"/>
    </location>
</feature>
<dbReference type="CDD" id="cd00130">
    <property type="entry name" value="PAS"/>
    <property type="match status" value="1"/>
</dbReference>
<keyword evidence="13" id="KW-1185">Reference proteome</keyword>
<dbReference type="InterPro" id="IPR000014">
    <property type="entry name" value="PAS"/>
</dbReference>
<dbReference type="AlphaFoldDB" id="A0A2K3DLY4"/>
<feature type="compositionally biased region" description="Basic and acidic residues" evidence="9">
    <location>
        <begin position="11"/>
        <end position="20"/>
    </location>
</feature>
<feature type="compositionally biased region" description="Low complexity" evidence="9">
    <location>
        <begin position="911"/>
        <end position="928"/>
    </location>
</feature>
<dbReference type="PROSITE" id="PS50011">
    <property type="entry name" value="PROTEIN_KINASE_DOM"/>
    <property type="match status" value="1"/>
</dbReference>
<keyword evidence="3" id="KW-0716">Sensory transduction</keyword>
<dbReference type="InterPro" id="IPR000719">
    <property type="entry name" value="Prot_kinase_dom"/>
</dbReference>
<dbReference type="PaxDb" id="3055-EDP08633"/>
<feature type="compositionally biased region" description="Gly residues" evidence="9">
    <location>
        <begin position="214"/>
        <end position="232"/>
    </location>
</feature>
<dbReference type="ExpressionAtlas" id="A0A2K3DLY4">
    <property type="expression patterns" value="baseline"/>
</dbReference>
<dbReference type="Pfam" id="PF00069">
    <property type="entry name" value="Pkinase"/>
    <property type="match status" value="1"/>
</dbReference>
<feature type="region of interest" description="Disordered" evidence="9">
    <location>
        <begin position="696"/>
        <end position="793"/>
    </location>
</feature>
<dbReference type="Gene3D" id="1.10.510.10">
    <property type="entry name" value="Transferase(Phosphotransferase) domain 1"/>
    <property type="match status" value="1"/>
</dbReference>
<reference evidence="12 13" key="1">
    <citation type="journal article" date="2007" name="Science">
        <title>The Chlamydomonas genome reveals the evolution of key animal and plant functions.</title>
        <authorList>
            <person name="Merchant S.S."/>
            <person name="Prochnik S.E."/>
            <person name="Vallon O."/>
            <person name="Harris E.H."/>
            <person name="Karpowicz S.J."/>
            <person name="Witman G.B."/>
            <person name="Terry A."/>
            <person name="Salamov A."/>
            <person name="Fritz-Laylin L.K."/>
            <person name="Marechal-Drouard L."/>
            <person name="Marshall W.F."/>
            <person name="Qu L.H."/>
            <person name="Nelson D.R."/>
            <person name="Sanderfoot A.A."/>
            <person name="Spalding M.H."/>
            <person name="Kapitonov V.V."/>
            <person name="Ren Q."/>
            <person name="Ferris P."/>
            <person name="Lindquist E."/>
            <person name="Shapiro H."/>
            <person name="Lucas S.M."/>
            <person name="Grimwood J."/>
            <person name="Schmutz J."/>
            <person name="Cardol P."/>
            <person name="Cerutti H."/>
            <person name="Chanfreau G."/>
            <person name="Chen C.L."/>
            <person name="Cognat V."/>
            <person name="Croft M.T."/>
            <person name="Dent R."/>
            <person name="Dutcher S."/>
            <person name="Fernandez E."/>
            <person name="Fukuzawa H."/>
            <person name="Gonzalez-Ballester D."/>
            <person name="Gonzalez-Halphen D."/>
            <person name="Hallmann A."/>
            <person name="Hanikenne M."/>
            <person name="Hippler M."/>
            <person name="Inwood W."/>
            <person name="Jabbari K."/>
            <person name="Kalanon M."/>
            <person name="Kuras R."/>
            <person name="Lefebvre P.A."/>
            <person name="Lemaire S.D."/>
            <person name="Lobanov A.V."/>
            <person name="Lohr M."/>
            <person name="Manuell A."/>
            <person name="Meier I."/>
            <person name="Mets L."/>
            <person name="Mittag M."/>
            <person name="Mittelmeier T."/>
            <person name="Moroney J.V."/>
            <person name="Moseley J."/>
            <person name="Napoli C."/>
            <person name="Nedelcu A.M."/>
            <person name="Niyogi K."/>
            <person name="Novoselov S.V."/>
            <person name="Paulsen I.T."/>
            <person name="Pazour G."/>
            <person name="Purton S."/>
            <person name="Ral J.P."/>
            <person name="Riano-Pachon D.M."/>
            <person name="Riekhof W."/>
            <person name="Rymarquis L."/>
            <person name="Schroda M."/>
            <person name="Stern D."/>
            <person name="Umen J."/>
            <person name="Willows R."/>
            <person name="Wilson N."/>
            <person name="Zimmer S.L."/>
            <person name="Allmer J."/>
            <person name="Balk J."/>
            <person name="Bisova K."/>
            <person name="Chen C.J."/>
            <person name="Elias M."/>
            <person name="Gendler K."/>
            <person name="Hauser C."/>
            <person name="Lamb M.R."/>
            <person name="Ledford H."/>
            <person name="Long J.C."/>
            <person name="Minagawa J."/>
            <person name="Page M.D."/>
            <person name="Pan J."/>
            <person name="Pootakham W."/>
            <person name="Roje S."/>
            <person name="Rose A."/>
            <person name="Stahlberg E."/>
            <person name="Terauchi A.M."/>
            <person name="Yang P."/>
            <person name="Ball S."/>
            <person name="Bowler C."/>
            <person name="Dieckmann C.L."/>
            <person name="Gladyshev V.N."/>
            <person name="Green P."/>
            <person name="Jorgensen R."/>
            <person name="Mayfield S."/>
            <person name="Mueller-Roeber B."/>
            <person name="Rajamani S."/>
            <person name="Sayre R.T."/>
            <person name="Brokstein P."/>
            <person name="Dubchak I."/>
            <person name="Goodstein D."/>
            <person name="Hornick L."/>
            <person name="Huang Y.W."/>
            <person name="Jhaveri J."/>
            <person name="Luo Y."/>
            <person name="Martinez D."/>
            <person name="Ngau W.C."/>
            <person name="Otillar B."/>
            <person name="Poliakov A."/>
            <person name="Porter A."/>
            <person name="Szajkowski L."/>
            <person name="Werner G."/>
            <person name="Zhou K."/>
            <person name="Grigoriev I.V."/>
            <person name="Rokhsar D.S."/>
            <person name="Grossman A.R."/>
        </authorList>
    </citation>
    <scope>NUCLEOTIDE SEQUENCE [LARGE SCALE GENOMIC DNA]</scope>
    <source>
        <strain evidence="13">CC-503</strain>
    </source>
</reference>
<dbReference type="PROSITE" id="PS00108">
    <property type="entry name" value="PROTEIN_KINASE_ST"/>
    <property type="match status" value="1"/>
</dbReference>
<dbReference type="Gene3D" id="3.30.450.20">
    <property type="entry name" value="PAS domain"/>
    <property type="match status" value="2"/>
</dbReference>
<keyword evidence="1" id="KW-0723">Serine/threonine-protein kinase</keyword>
<evidence type="ECO:0000313" key="13">
    <source>
        <dbReference type="Proteomes" id="UP000006906"/>
    </source>
</evidence>
<dbReference type="GeneID" id="5722201"/>
<dbReference type="GO" id="GO:0004674">
    <property type="term" value="F:protein serine/threonine kinase activity"/>
    <property type="evidence" value="ECO:0000318"/>
    <property type="project" value="GO_Central"/>
</dbReference>
<keyword evidence="2" id="KW-0675">Receptor</keyword>
<dbReference type="InParanoid" id="A0A2K3DLY4"/>
<feature type="region of interest" description="Disordered" evidence="9">
    <location>
        <begin position="1"/>
        <end position="28"/>
    </location>
</feature>
<name>A0A2K3DLY4_CHLRE</name>
<feature type="domain" description="Protein kinase" evidence="10">
    <location>
        <begin position="413"/>
        <end position="672"/>
    </location>
</feature>
<keyword evidence="4" id="KW-0808">Transferase</keyword>
<feature type="compositionally biased region" description="Low complexity" evidence="9">
    <location>
        <begin position="998"/>
        <end position="1012"/>
    </location>
</feature>
<evidence type="ECO:0000259" key="11">
    <source>
        <dbReference type="PROSITE" id="PS50113"/>
    </source>
</evidence>
<dbReference type="FunFam" id="1.10.510.10:FF:000571">
    <property type="entry name" value="Maternal embryonic leucine zipper kinase"/>
    <property type="match status" value="1"/>
</dbReference>
<dbReference type="GO" id="GO:0005524">
    <property type="term" value="F:ATP binding"/>
    <property type="evidence" value="ECO:0007669"/>
    <property type="project" value="UniProtKB-UniRule"/>
</dbReference>
<feature type="compositionally biased region" description="Gly residues" evidence="9">
    <location>
        <begin position="750"/>
        <end position="771"/>
    </location>
</feature>
<feature type="compositionally biased region" description="Gly residues" evidence="9">
    <location>
        <begin position="720"/>
        <end position="730"/>
    </location>
</feature>
<keyword evidence="6" id="KW-0418">Kinase</keyword>
<keyword evidence="2" id="KW-0157">Chromophore</keyword>
<sequence length="1043" mass="105295">MSSAKAKKGKKERDEKKEPINEDVADEEALPWKNVFRPTCAQAPKDNSFTLDDESLSSAVEGLLSCLTVSDPNEEGNPTCFVSAGFMSMMGVSEQECLGRNSNVLQAGKVDSPVAEAQRTAVAERRVVSLELNSTRKDGRSFPSLLSLVPVLGGDGGSVLHLVGLQADLEERRRRGEAADEAFVARWQEQVRHHLAAFALVDVSGGGGGAAAAAAGGGGAGAAGGPGGGRAGTAGSSSGPAPATTAVCGVSPGFTALTGYSQADVLGWNLLCLCGPDSSERDMRRLITSQWSHTPSLTKLLCYKRDGTPFWALVLSCPITPAAPQPPQQLGRGLVGGSSGRAAQAYGGLAGRAGGLGLGGLLGGLGSALGNQGGGAGAGGEGGGAGSSAVKYCLCCVVDITAQRLRRIVGGKYVLGKVIGQGAFGLVRIGKNVSTDELVAVKSVDATRFRNIAEIDQIQEEMSVLASLKHPHIIRLFDVHFQNNTFFLVMEFAGGGSLVHFMRHHGDPVRHCLDEATAGRVFVQMISALDYCHRRRVIHRDLKPENILLDDANNLKIADFGLAAVTAPFSGGLTLQCGTPEFTAPEITVGREYDGTSVDIWSMGVILYEALTGVLPFRGANQAALFKAIQKGVYEPLPASLSSECRDLVRRMLLVDPSSRAAMDDILRHPWVSRAAASPGLGAGGRLGSSSGLQGLLPSAASLPEPADDDALMTRQSSGAVGGSGPGLDGGRPSSSLWRGDRPDLNNGSGSAGTGAGSGAGHRGEGLGGDSLGPPSYASSRPTSAGLGPGGASLGPASPAGVGLSSGLSGGLSGLGLGSGLPGGSGPAGGLHDSVKLVLPSGGTDPKDDPILAAILRSHGHGTGDPNSPSRNSGADDGDDGGSDSLRVQPSAQSLAAGGAGVGRRDSTPVSAARMGAGSRSMGGMPTAAGGGLHGGGQGGKARGGALLPTLAGGGASNPALNGVLGDRRAPESSRFRSPARGPVPGGTGGMGRGGASTGRMQPQQQQQQSSPLSGQNAESNGRQLPPIQTARAASKKGNVAAR</sequence>
<feature type="region of interest" description="Disordered" evidence="9">
    <location>
        <begin position="214"/>
        <end position="241"/>
    </location>
</feature>
<dbReference type="InterPro" id="IPR017441">
    <property type="entry name" value="Protein_kinase_ATP_BS"/>
</dbReference>
<dbReference type="SUPFAM" id="SSF55785">
    <property type="entry name" value="PYP-like sensor domain (PAS domain)"/>
    <property type="match status" value="2"/>
</dbReference>
<keyword evidence="5 8" id="KW-0547">Nucleotide-binding</keyword>
<dbReference type="SMART" id="SM00220">
    <property type="entry name" value="S_TKc"/>
    <property type="match status" value="1"/>
</dbReference>
<feature type="region of interest" description="Disordered" evidence="9">
    <location>
        <begin position="857"/>
        <end position="1043"/>
    </location>
</feature>
<protein>
    <recommendedName>
        <fullName evidence="14">Protein kinase domain-containing protein</fullName>
    </recommendedName>
</protein>
<dbReference type="InterPro" id="IPR008271">
    <property type="entry name" value="Ser/Thr_kinase_AS"/>
</dbReference>
<feature type="compositionally biased region" description="Polar residues" evidence="9">
    <location>
        <begin position="1013"/>
        <end position="1023"/>
    </location>
</feature>
<feature type="compositionally biased region" description="Gly residues" evidence="9">
    <location>
        <begin position="929"/>
        <end position="943"/>
    </location>
</feature>
<dbReference type="SUPFAM" id="SSF56112">
    <property type="entry name" value="Protein kinase-like (PK-like)"/>
    <property type="match status" value="1"/>
</dbReference>
<dbReference type="KEGG" id="cre:CHLRE_06g251050v5"/>